<reference evidence="1 2" key="1">
    <citation type="submission" date="2015-01" db="EMBL/GenBank/DDBJ databases">
        <title>Evolution of Trichinella species and genotypes.</title>
        <authorList>
            <person name="Korhonen P.K."/>
            <person name="Edoardo P."/>
            <person name="Giuseppe L.R."/>
            <person name="Gasser R.B."/>
        </authorList>
    </citation>
    <scope>NUCLEOTIDE SEQUENCE [LARGE SCALE GENOMIC DNA]</scope>
    <source>
        <strain evidence="1">ISS3</strain>
    </source>
</reference>
<proteinExistence type="predicted"/>
<dbReference type="Proteomes" id="UP000054776">
    <property type="component" value="Unassembled WGS sequence"/>
</dbReference>
<keyword evidence="2" id="KW-1185">Reference proteome</keyword>
<organism evidence="1 2">
    <name type="scientific">Trichinella spiralis</name>
    <name type="common">Trichina worm</name>
    <dbReference type="NCBI Taxonomy" id="6334"/>
    <lineage>
        <taxon>Eukaryota</taxon>
        <taxon>Metazoa</taxon>
        <taxon>Ecdysozoa</taxon>
        <taxon>Nematoda</taxon>
        <taxon>Enoplea</taxon>
        <taxon>Dorylaimia</taxon>
        <taxon>Trichinellida</taxon>
        <taxon>Trichinellidae</taxon>
        <taxon>Trichinella</taxon>
    </lineage>
</organism>
<evidence type="ECO:0000313" key="1">
    <source>
        <dbReference type="EMBL" id="KRY40981.1"/>
    </source>
</evidence>
<sequence length="117" mass="13065">MTDVRLSGIRQWTVWFCEHGVRWSLGSSTRAWVQFSRIRSRFSCAVLLPCTTTVLRLRSSWLYIYSPGVSGPAAEAALQCRASRSSLSCVVNPCERQHCTSGSPGSSNCNQMLLLEY</sequence>
<evidence type="ECO:0000313" key="2">
    <source>
        <dbReference type="Proteomes" id="UP000054776"/>
    </source>
</evidence>
<dbReference type="AlphaFoldDB" id="A0A0V1BUY1"/>
<comment type="caution">
    <text evidence="1">The sequence shown here is derived from an EMBL/GenBank/DDBJ whole genome shotgun (WGS) entry which is preliminary data.</text>
</comment>
<name>A0A0V1BUY1_TRISP</name>
<accession>A0A0V1BUY1</accession>
<dbReference type="EMBL" id="JYDH01000010">
    <property type="protein sequence ID" value="KRY40981.1"/>
    <property type="molecule type" value="Genomic_DNA"/>
</dbReference>
<gene>
    <name evidence="1" type="ORF">T01_1734</name>
</gene>
<dbReference type="OrthoDB" id="10394537at2759"/>
<dbReference type="InParanoid" id="A0A0V1BUY1"/>
<protein>
    <submittedName>
        <fullName evidence="1">Uncharacterized protein</fullName>
    </submittedName>
</protein>